<evidence type="ECO:0000313" key="2">
    <source>
        <dbReference type="EMBL" id="NJC21709.1"/>
    </source>
</evidence>
<sequence length="170" mass="17950">MIIRAETLADRPAALSVIEAAFGSPGKARPIEAALLEQLWECPAYLPELSLVAEDDDGVVCGYVITTRARIGEVSSLGLGPIGVLPSQQGRGVGRLLVDGSIERAAGLGEVSLVLLGSPSFYGRFGFVRADVRGVLPPEPAWGEDFMIRALGESPIPTGPFRYAEPFDGL</sequence>
<dbReference type="CDD" id="cd04301">
    <property type="entry name" value="NAT_SF"/>
    <property type="match status" value="1"/>
</dbReference>
<gene>
    <name evidence="2" type="ORF">BJ994_000785</name>
</gene>
<dbReference type="GO" id="GO:0016747">
    <property type="term" value="F:acyltransferase activity, transferring groups other than amino-acyl groups"/>
    <property type="evidence" value="ECO:0007669"/>
    <property type="project" value="InterPro"/>
</dbReference>
<dbReference type="InterPro" id="IPR016181">
    <property type="entry name" value="Acyl_CoA_acyltransferase"/>
</dbReference>
<keyword evidence="2" id="KW-0808">Transferase</keyword>
<dbReference type="Gene3D" id="3.40.630.30">
    <property type="match status" value="1"/>
</dbReference>
<organism evidence="2 3">
    <name type="scientific">Arthrobacter pigmenti</name>
    <dbReference type="NCBI Taxonomy" id="271432"/>
    <lineage>
        <taxon>Bacteria</taxon>
        <taxon>Bacillati</taxon>
        <taxon>Actinomycetota</taxon>
        <taxon>Actinomycetes</taxon>
        <taxon>Micrococcales</taxon>
        <taxon>Micrococcaceae</taxon>
        <taxon>Arthrobacter</taxon>
    </lineage>
</organism>
<name>A0A846RKR1_9MICC</name>
<feature type="domain" description="N-acetyltransferase" evidence="1">
    <location>
        <begin position="1"/>
        <end position="152"/>
    </location>
</feature>
<reference evidence="2 3" key="1">
    <citation type="submission" date="2020-03" db="EMBL/GenBank/DDBJ databases">
        <title>Sequencing the genomes of 1000 actinobacteria strains.</title>
        <authorList>
            <person name="Klenk H.-P."/>
        </authorList>
    </citation>
    <scope>NUCLEOTIDE SEQUENCE [LARGE SCALE GENOMIC DNA]</scope>
    <source>
        <strain evidence="2 3">DSM 16403</strain>
    </source>
</reference>
<dbReference type="SUPFAM" id="SSF55729">
    <property type="entry name" value="Acyl-CoA N-acyltransferases (Nat)"/>
    <property type="match status" value="1"/>
</dbReference>
<dbReference type="AlphaFoldDB" id="A0A846RKR1"/>
<evidence type="ECO:0000259" key="1">
    <source>
        <dbReference type="PROSITE" id="PS51186"/>
    </source>
</evidence>
<evidence type="ECO:0000313" key="3">
    <source>
        <dbReference type="Proteomes" id="UP000547458"/>
    </source>
</evidence>
<accession>A0A846RKR1</accession>
<keyword evidence="3" id="KW-1185">Reference proteome</keyword>
<dbReference type="RefSeq" id="WP_167991678.1">
    <property type="nucleotide sequence ID" value="NZ_JAATJL010000001.1"/>
</dbReference>
<comment type="caution">
    <text evidence="2">The sequence shown here is derived from an EMBL/GenBank/DDBJ whole genome shotgun (WGS) entry which is preliminary data.</text>
</comment>
<dbReference type="Proteomes" id="UP000547458">
    <property type="component" value="Unassembled WGS sequence"/>
</dbReference>
<dbReference type="InterPro" id="IPR000182">
    <property type="entry name" value="GNAT_dom"/>
</dbReference>
<protein>
    <submittedName>
        <fullName evidence="2">Putative N-acetyltransferase YhbS</fullName>
    </submittedName>
</protein>
<proteinExistence type="predicted"/>
<dbReference type="Pfam" id="PF13508">
    <property type="entry name" value="Acetyltransf_7"/>
    <property type="match status" value="1"/>
</dbReference>
<dbReference type="EMBL" id="JAATJL010000001">
    <property type="protein sequence ID" value="NJC21709.1"/>
    <property type="molecule type" value="Genomic_DNA"/>
</dbReference>
<dbReference type="PROSITE" id="PS51186">
    <property type="entry name" value="GNAT"/>
    <property type="match status" value="1"/>
</dbReference>